<protein>
    <submittedName>
        <fullName evidence="1">Uncharacterized protein</fullName>
    </submittedName>
</protein>
<name>A0AAD0RJW2_PSEO7</name>
<accession>A0AAD0RJW2</accession>
<evidence type="ECO:0000313" key="2">
    <source>
        <dbReference type="Proteomes" id="UP000258102"/>
    </source>
</evidence>
<dbReference type="EMBL" id="CP031761">
    <property type="protein sequence ID" value="AXR03025.1"/>
    <property type="molecule type" value="Genomic_DNA"/>
</dbReference>
<dbReference type="RefSeq" id="WP_088529998.1">
    <property type="nucleotide sequence ID" value="NZ_CP021646.1"/>
</dbReference>
<gene>
    <name evidence="1" type="ORF">D0511_13810</name>
</gene>
<dbReference type="KEGG" id="ppis:B1L02_03950"/>
<evidence type="ECO:0000313" key="1">
    <source>
        <dbReference type="EMBL" id="AXR03025.1"/>
    </source>
</evidence>
<proteinExistence type="predicted"/>
<dbReference type="AlphaFoldDB" id="A0AAD0RJW2"/>
<dbReference type="Proteomes" id="UP000258102">
    <property type="component" value="Chromosome 1"/>
</dbReference>
<sequence length="201" mass="23121">MSNSDEFDVKLRTAYQANKQAKPLTLATRVKVRLVNFAHHYLGRVETWQWSAVTCSLALLFTFWYQNQYLDINKEYNSNAHFVGYGDFQHIETHELQQGQYLARIDEQKKVLDARFEAAKQQVQEQRYGRLVAINDDAWLIEECNTHTLIELKQSLLNVMPQPKTSVINFNTPVMLALSTANKGQIIAIESMGQNQVLACP</sequence>
<organism evidence="1 2">
    <name type="scientific">Pseudoalteromonas piscicida</name>
    <dbReference type="NCBI Taxonomy" id="43662"/>
    <lineage>
        <taxon>Bacteria</taxon>
        <taxon>Pseudomonadati</taxon>
        <taxon>Pseudomonadota</taxon>
        <taxon>Gammaproteobacteria</taxon>
        <taxon>Alteromonadales</taxon>
        <taxon>Pseudoalteromonadaceae</taxon>
        <taxon>Pseudoalteromonas</taxon>
    </lineage>
</organism>
<reference evidence="1 2" key="1">
    <citation type="submission" date="2018-08" db="EMBL/GenBank/DDBJ databases">
        <title>Whole Genome Sequences of Two Pseudoalteromonas piscicida Strains, DE1-A and DE2-A, which Exhibit Strong Antibacterial Activity against Vibrio vulnificus.</title>
        <authorList>
            <person name="Richards G.P."/>
            <person name="Needleman D.S."/>
            <person name="Watson M.A."/>
            <person name="Polson S.W."/>
        </authorList>
    </citation>
    <scope>NUCLEOTIDE SEQUENCE [LARGE SCALE GENOMIC DNA]</scope>
    <source>
        <strain evidence="1 2">DE2-A</strain>
    </source>
</reference>